<dbReference type="AlphaFoldDB" id="A0A814L5Q4"/>
<feature type="domain" description="EXPERA" evidence="7">
    <location>
        <begin position="4"/>
        <end position="151"/>
    </location>
</feature>
<dbReference type="Proteomes" id="UP000663882">
    <property type="component" value="Unassembled WGS sequence"/>
</dbReference>
<evidence type="ECO:0000313" key="13">
    <source>
        <dbReference type="Proteomes" id="UP000663870"/>
    </source>
</evidence>
<dbReference type="EMBL" id="CAJNOL010001405">
    <property type="protein sequence ID" value="CAF1352941.1"/>
    <property type="molecule type" value="Genomic_DNA"/>
</dbReference>
<dbReference type="Proteomes" id="UP000663874">
    <property type="component" value="Unassembled WGS sequence"/>
</dbReference>
<name>A0A814L5Q4_9BILA</name>
<evidence type="ECO:0000313" key="9">
    <source>
        <dbReference type="EMBL" id="CAF1129996.1"/>
    </source>
</evidence>
<dbReference type="EMBL" id="CAJOBE010001646">
    <property type="protein sequence ID" value="CAF3762397.1"/>
    <property type="molecule type" value="Genomic_DNA"/>
</dbReference>
<evidence type="ECO:0000256" key="5">
    <source>
        <dbReference type="PROSITE-ProRule" id="PRU01087"/>
    </source>
</evidence>
<evidence type="ECO:0000256" key="2">
    <source>
        <dbReference type="ARBA" id="ARBA00022692"/>
    </source>
</evidence>
<keyword evidence="2 5" id="KW-0812">Transmembrane</keyword>
<comment type="caution">
    <text evidence="8">The sequence shown here is derived from an EMBL/GenBank/DDBJ whole genome shotgun (WGS) entry which is preliminary data.</text>
</comment>
<evidence type="ECO:0000313" key="8">
    <source>
        <dbReference type="EMBL" id="CAF1060545.1"/>
    </source>
</evidence>
<evidence type="ECO:0000313" key="11">
    <source>
        <dbReference type="EMBL" id="CAF3762397.1"/>
    </source>
</evidence>
<proteinExistence type="predicted"/>
<accession>A0A814L5Q4</accession>
<keyword evidence="13" id="KW-1185">Reference proteome</keyword>
<evidence type="ECO:0000259" key="7">
    <source>
        <dbReference type="PROSITE" id="PS51751"/>
    </source>
</evidence>
<feature type="transmembrane region" description="Helical" evidence="6">
    <location>
        <begin position="71"/>
        <end position="94"/>
    </location>
</feature>
<feature type="transmembrane region" description="Helical" evidence="6">
    <location>
        <begin position="101"/>
        <end position="121"/>
    </location>
</feature>
<dbReference type="InterPro" id="IPR033118">
    <property type="entry name" value="EXPERA"/>
</dbReference>
<dbReference type="EMBL" id="CAJOAX010009597">
    <property type="protein sequence ID" value="CAF4059178.1"/>
    <property type="molecule type" value="Genomic_DNA"/>
</dbReference>
<feature type="transmembrane region" description="Helical" evidence="6">
    <location>
        <begin position="133"/>
        <end position="152"/>
    </location>
</feature>
<gene>
    <name evidence="11" type="ORF">FNK824_LOCUS12880</name>
    <name evidence="10" type="ORF">JXQ802_LOCUS32194</name>
    <name evidence="12" type="ORF">OTI717_LOCUS32057</name>
    <name evidence="9" type="ORF">PYM288_LOCUS21159</name>
    <name evidence="8" type="ORF">RFH988_LOCUS17230</name>
</gene>
<protein>
    <recommendedName>
        <fullName evidence="7">EXPERA domain-containing protein</fullName>
    </recommendedName>
</protein>
<sequence length="170" mass="20662">MRSIDKIIIGTFITFFIFAITIDYINSVASVHEEIRDENTSKWLWPPQFVFKLFYWWCENVDTILLHNDFLVKYLTCLSPFLFAPFYLIAIYAIYHKRQWIRIPIILFSLILFFDLNYFFYQALFGKEKTKNLLLFTLGYGYYQLFPLILIYRFSSKKPFKDTFDRIKIN</sequence>
<evidence type="ECO:0000313" key="10">
    <source>
        <dbReference type="EMBL" id="CAF1352941.1"/>
    </source>
</evidence>
<evidence type="ECO:0000313" key="14">
    <source>
        <dbReference type="Proteomes" id="UP000663882"/>
    </source>
</evidence>
<dbReference type="OrthoDB" id="433124at2759"/>
<reference evidence="8" key="1">
    <citation type="submission" date="2021-02" db="EMBL/GenBank/DDBJ databases">
        <authorList>
            <person name="Nowell W R."/>
        </authorList>
    </citation>
    <scope>NUCLEOTIDE SEQUENCE</scope>
</reference>
<dbReference type="GO" id="GO:0016020">
    <property type="term" value="C:membrane"/>
    <property type="evidence" value="ECO:0007669"/>
    <property type="project" value="UniProtKB-SubCell"/>
</dbReference>
<evidence type="ECO:0000256" key="6">
    <source>
        <dbReference type="SAM" id="Phobius"/>
    </source>
</evidence>
<evidence type="ECO:0000256" key="3">
    <source>
        <dbReference type="ARBA" id="ARBA00022989"/>
    </source>
</evidence>
<keyword evidence="3 5" id="KW-1133">Transmembrane helix</keyword>
<dbReference type="EMBL" id="CAJNOH010000818">
    <property type="protein sequence ID" value="CAF1129996.1"/>
    <property type="molecule type" value="Genomic_DNA"/>
</dbReference>
<evidence type="ECO:0000256" key="4">
    <source>
        <dbReference type="ARBA" id="ARBA00023136"/>
    </source>
</evidence>
<dbReference type="EMBL" id="CAJNOO010000914">
    <property type="protein sequence ID" value="CAF1060545.1"/>
    <property type="molecule type" value="Genomic_DNA"/>
</dbReference>
<dbReference type="Proteomes" id="UP000663870">
    <property type="component" value="Unassembled WGS sequence"/>
</dbReference>
<evidence type="ECO:0000313" key="12">
    <source>
        <dbReference type="EMBL" id="CAF4059178.1"/>
    </source>
</evidence>
<comment type="subcellular location">
    <subcellularLocation>
        <location evidence="1">Membrane</location>
        <topology evidence="1">Multi-pass membrane protein</topology>
    </subcellularLocation>
</comment>
<organism evidence="8 14">
    <name type="scientific">Rotaria sordida</name>
    <dbReference type="NCBI Taxonomy" id="392033"/>
    <lineage>
        <taxon>Eukaryota</taxon>
        <taxon>Metazoa</taxon>
        <taxon>Spiralia</taxon>
        <taxon>Gnathifera</taxon>
        <taxon>Rotifera</taxon>
        <taxon>Eurotatoria</taxon>
        <taxon>Bdelloidea</taxon>
        <taxon>Philodinida</taxon>
        <taxon>Philodinidae</taxon>
        <taxon>Rotaria</taxon>
    </lineage>
</organism>
<dbReference type="Proteomes" id="UP000663854">
    <property type="component" value="Unassembled WGS sequence"/>
</dbReference>
<dbReference type="Proteomes" id="UP000663823">
    <property type="component" value="Unassembled WGS sequence"/>
</dbReference>
<dbReference type="PROSITE" id="PS51751">
    <property type="entry name" value="EXPERA"/>
    <property type="match status" value="1"/>
</dbReference>
<feature type="transmembrane region" description="Helical" evidence="6">
    <location>
        <begin position="7"/>
        <end position="25"/>
    </location>
</feature>
<keyword evidence="4 5" id="KW-0472">Membrane</keyword>
<evidence type="ECO:0000256" key="1">
    <source>
        <dbReference type="ARBA" id="ARBA00004141"/>
    </source>
</evidence>